<sequence>MPGTVARDDRPARRKSMSLPVLVAIVVLGIALSVAALHFTGGSKTATLADPDQALRRFAEDFPDEVATAIRLTANAKTAFLDLGRGRTGIVHSIGDCFLTRIVTAADVSVSSSEEANTILMRLTDFTWKGGRFHFANAGDAQALLKALEARHAAKEAA</sequence>
<keyword evidence="1" id="KW-0472">Membrane</keyword>
<comment type="caution">
    <text evidence="2">The sequence shown here is derived from an EMBL/GenBank/DDBJ whole genome shotgun (WGS) entry which is preliminary data.</text>
</comment>
<keyword evidence="1" id="KW-1133">Transmembrane helix</keyword>
<protein>
    <submittedName>
        <fullName evidence="2">Uncharacterized protein</fullName>
    </submittedName>
</protein>
<dbReference type="Proteomes" id="UP000290444">
    <property type="component" value="Unassembled WGS sequence"/>
</dbReference>
<reference evidence="2 3" key="1">
    <citation type="submission" date="2017-03" db="EMBL/GenBank/DDBJ databases">
        <authorList>
            <person name="Safronova V.I."/>
            <person name="Sazanova A.L."/>
            <person name="Chirak E.R."/>
        </authorList>
    </citation>
    <scope>NUCLEOTIDE SEQUENCE [LARGE SCALE GENOMIC DNA]</scope>
    <source>
        <strain evidence="2 3">Opo-242</strain>
    </source>
</reference>
<evidence type="ECO:0000313" key="2">
    <source>
        <dbReference type="EMBL" id="RXT41319.1"/>
    </source>
</evidence>
<proteinExistence type="predicted"/>
<name>A0A4Q1UW37_9HYPH</name>
<organism evidence="2 3">
    <name type="scientific">Mesorhizobium erdmanii</name>
    <dbReference type="NCBI Taxonomy" id="1777866"/>
    <lineage>
        <taxon>Bacteria</taxon>
        <taxon>Pseudomonadati</taxon>
        <taxon>Pseudomonadota</taxon>
        <taxon>Alphaproteobacteria</taxon>
        <taxon>Hyphomicrobiales</taxon>
        <taxon>Phyllobacteriaceae</taxon>
        <taxon>Mesorhizobium</taxon>
    </lineage>
</organism>
<dbReference type="EMBL" id="MZXX01000030">
    <property type="protein sequence ID" value="RXT41319.1"/>
    <property type="molecule type" value="Genomic_DNA"/>
</dbReference>
<feature type="transmembrane region" description="Helical" evidence="1">
    <location>
        <begin position="21"/>
        <end position="39"/>
    </location>
</feature>
<keyword evidence="1" id="KW-0812">Transmembrane</keyword>
<evidence type="ECO:0000313" key="3">
    <source>
        <dbReference type="Proteomes" id="UP000290444"/>
    </source>
</evidence>
<gene>
    <name evidence="2" type="ORF">B5V01_23685</name>
</gene>
<dbReference type="AlphaFoldDB" id="A0A4Q1UW37"/>
<accession>A0A4Q1UW37</accession>
<evidence type="ECO:0000256" key="1">
    <source>
        <dbReference type="SAM" id="Phobius"/>
    </source>
</evidence>